<proteinExistence type="predicted"/>
<dbReference type="KEGG" id="cic:CICLE_v10026895mg"/>
<evidence type="ECO:0000313" key="3">
    <source>
        <dbReference type="Proteomes" id="UP000030687"/>
    </source>
</evidence>
<dbReference type="Proteomes" id="UP000030687">
    <property type="component" value="Unassembled WGS sequence"/>
</dbReference>
<gene>
    <name evidence="2" type="ORF">CICLE_v10026895mg</name>
</gene>
<protein>
    <submittedName>
        <fullName evidence="2">Uncharacterized protein</fullName>
    </submittedName>
</protein>
<evidence type="ECO:0000256" key="1">
    <source>
        <dbReference type="SAM" id="Phobius"/>
    </source>
</evidence>
<dbReference type="Gramene" id="ESR40572">
    <property type="protein sequence ID" value="ESR40572"/>
    <property type="gene ID" value="CICLE_v10026895mg"/>
</dbReference>
<keyword evidence="1" id="KW-1133">Transmembrane helix</keyword>
<keyword evidence="1" id="KW-0472">Membrane</keyword>
<feature type="transmembrane region" description="Helical" evidence="1">
    <location>
        <begin position="6"/>
        <end position="24"/>
    </location>
</feature>
<dbReference type="InParanoid" id="V4SIV3"/>
<accession>V4SIV3</accession>
<reference evidence="2 3" key="1">
    <citation type="submission" date="2013-10" db="EMBL/GenBank/DDBJ databases">
        <authorList>
            <consortium name="International Citrus Genome Consortium"/>
            <person name="Jenkins J."/>
            <person name="Schmutz J."/>
            <person name="Prochnik S."/>
            <person name="Rokhsar D."/>
            <person name="Gmitter F."/>
            <person name="Ollitrault P."/>
            <person name="Machado M."/>
            <person name="Talon M."/>
            <person name="Wincker P."/>
            <person name="Jaillon O."/>
            <person name="Morgante M."/>
        </authorList>
    </citation>
    <scope>NUCLEOTIDE SEQUENCE</scope>
    <source>
        <strain evidence="3">cv. Clemenules</strain>
    </source>
</reference>
<name>V4SIV3_CITCL</name>
<sequence>MSAYLRLPFLFILVLFGSPFFFAFQKKESDHISESYEFSFSLLKHLVLAWFIYILQYSTQLILSVCGQNDD</sequence>
<evidence type="ECO:0000313" key="2">
    <source>
        <dbReference type="EMBL" id="ESR40572.1"/>
    </source>
</evidence>
<keyword evidence="1" id="KW-0812">Transmembrane</keyword>
<dbReference type="AlphaFoldDB" id="V4SIV3"/>
<keyword evidence="3" id="KW-1185">Reference proteome</keyword>
<dbReference type="EMBL" id="KI536925">
    <property type="protein sequence ID" value="ESR40572.1"/>
    <property type="molecule type" value="Genomic_DNA"/>
</dbReference>
<organism evidence="2 3">
    <name type="scientific">Citrus clementina</name>
    <name type="common">Clementine</name>
    <name type="synonym">Citrus deliciosa x Citrus sinensis</name>
    <dbReference type="NCBI Taxonomy" id="85681"/>
    <lineage>
        <taxon>Eukaryota</taxon>
        <taxon>Viridiplantae</taxon>
        <taxon>Streptophyta</taxon>
        <taxon>Embryophyta</taxon>
        <taxon>Tracheophyta</taxon>
        <taxon>Spermatophyta</taxon>
        <taxon>Magnoliopsida</taxon>
        <taxon>eudicotyledons</taxon>
        <taxon>Gunneridae</taxon>
        <taxon>Pentapetalae</taxon>
        <taxon>rosids</taxon>
        <taxon>malvids</taxon>
        <taxon>Sapindales</taxon>
        <taxon>Rutaceae</taxon>
        <taxon>Aurantioideae</taxon>
        <taxon>Citrus</taxon>
    </lineage>
</organism>